<reference evidence="1 2" key="1">
    <citation type="journal article" date="2012" name="Science">
        <title>The Paleozoic origin of enzymatic lignin decomposition reconstructed from 31 fungal genomes.</title>
        <authorList>
            <person name="Floudas D."/>
            <person name="Binder M."/>
            <person name="Riley R."/>
            <person name="Barry K."/>
            <person name="Blanchette R.A."/>
            <person name="Henrissat B."/>
            <person name="Martinez A.T."/>
            <person name="Otillar R."/>
            <person name="Spatafora J.W."/>
            <person name="Yadav J.S."/>
            <person name="Aerts A."/>
            <person name="Benoit I."/>
            <person name="Boyd A."/>
            <person name="Carlson A."/>
            <person name="Copeland A."/>
            <person name="Coutinho P.M."/>
            <person name="de Vries R.P."/>
            <person name="Ferreira P."/>
            <person name="Findley K."/>
            <person name="Foster B."/>
            <person name="Gaskell J."/>
            <person name="Glotzer D."/>
            <person name="Gorecki P."/>
            <person name="Heitman J."/>
            <person name="Hesse C."/>
            <person name="Hori C."/>
            <person name="Igarashi K."/>
            <person name="Jurgens J.A."/>
            <person name="Kallen N."/>
            <person name="Kersten P."/>
            <person name="Kohler A."/>
            <person name="Kuees U."/>
            <person name="Kumar T.K.A."/>
            <person name="Kuo A."/>
            <person name="LaButti K."/>
            <person name="Larrondo L.F."/>
            <person name="Lindquist E."/>
            <person name="Ling A."/>
            <person name="Lombard V."/>
            <person name="Lucas S."/>
            <person name="Lundell T."/>
            <person name="Martin R."/>
            <person name="McLaughlin D.J."/>
            <person name="Morgenstern I."/>
            <person name="Morin E."/>
            <person name="Murat C."/>
            <person name="Nagy L.G."/>
            <person name="Nolan M."/>
            <person name="Ohm R.A."/>
            <person name="Patyshakuliyeva A."/>
            <person name="Rokas A."/>
            <person name="Ruiz-Duenas F.J."/>
            <person name="Sabat G."/>
            <person name="Salamov A."/>
            <person name="Samejima M."/>
            <person name="Schmutz J."/>
            <person name="Slot J.C."/>
            <person name="St John F."/>
            <person name="Stenlid J."/>
            <person name="Sun H."/>
            <person name="Sun S."/>
            <person name="Syed K."/>
            <person name="Tsang A."/>
            <person name="Wiebenga A."/>
            <person name="Young D."/>
            <person name="Pisabarro A."/>
            <person name="Eastwood D.C."/>
            <person name="Martin F."/>
            <person name="Cullen D."/>
            <person name="Grigoriev I.V."/>
            <person name="Hibbett D.S."/>
        </authorList>
    </citation>
    <scope>NUCLEOTIDE SEQUENCE [LARGE SCALE GENOMIC DNA]</scope>
    <source>
        <strain evidence="1 2">MD-104</strain>
    </source>
</reference>
<evidence type="ECO:0000313" key="2">
    <source>
        <dbReference type="Proteomes" id="UP000218811"/>
    </source>
</evidence>
<keyword evidence="2" id="KW-1185">Reference proteome</keyword>
<name>A0A2H3JDB2_WOLCO</name>
<proteinExistence type="predicted"/>
<accession>A0A2H3JDB2</accession>
<gene>
    <name evidence="1" type="ORF">WOLCODRAFT_157420</name>
</gene>
<dbReference type="AlphaFoldDB" id="A0A2H3JDB2"/>
<dbReference type="Proteomes" id="UP000218811">
    <property type="component" value="Unassembled WGS sequence"/>
</dbReference>
<protein>
    <submittedName>
        <fullName evidence="1">Uncharacterized protein</fullName>
    </submittedName>
</protein>
<evidence type="ECO:0000313" key="1">
    <source>
        <dbReference type="EMBL" id="PCH36719.1"/>
    </source>
</evidence>
<dbReference type="EMBL" id="KB467887">
    <property type="protein sequence ID" value="PCH36719.1"/>
    <property type="molecule type" value="Genomic_DNA"/>
</dbReference>
<organism evidence="1 2">
    <name type="scientific">Wolfiporia cocos (strain MD-104)</name>
    <name type="common">Brown rot fungus</name>
    <dbReference type="NCBI Taxonomy" id="742152"/>
    <lineage>
        <taxon>Eukaryota</taxon>
        <taxon>Fungi</taxon>
        <taxon>Dikarya</taxon>
        <taxon>Basidiomycota</taxon>
        <taxon>Agaricomycotina</taxon>
        <taxon>Agaricomycetes</taxon>
        <taxon>Polyporales</taxon>
        <taxon>Phaeolaceae</taxon>
        <taxon>Wolfiporia</taxon>
    </lineage>
</organism>
<sequence length="61" mass="6904">MLVWELRPEGCLARHPRHSRYVCAGTWQHDTGTPALQSAQGDDRDELQQIVEIDMGNAFVP</sequence>